<keyword evidence="3" id="KW-1185">Reference proteome</keyword>
<dbReference type="EMBL" id="NEXV01000740">
    <property type="protein sequence ID" value="PIG69306.1"/>
    <property type="molecule type" value="Genomic_DNA"/>
</dbReference>
<name>A0A2G7ELQ6_9EURO</name>
<feature type="non-terminal residue" evidence="2">
    <location>
        <position position="1"/>
    </location>
</feature>
<gene>
    <name evidence="2" type="ORF">AARAC_006774</name>
</gene>
<evidence type="ECO:0000313" key="3">
    <source>
        <dbReference type="Proteomes" id="UP000231358"/>
    </source>
</evidence>
<comment type="caution">
    <text evidence="2">The sequence shown here is derived from an EMBL/GenBank/DDBJ whole genome shotgun (WGS) entry which is preliminary data.</text>
</comment>
<proteinExistence type="predicted"/>
<evidence type="ECO:0000313" key="2">
    <source>
        <dbReference type="EMBL" id="PIG69306.1"/>
    </source>
</evidence>
<dbReference type="AlphaFoldDB" id="A0A2G7ELQ6"/>
<evidence type="ECO:0000256" key="1">
    <source>
        <dbReference type="SAM" id="MobiDB-lite"/>
    </source>
</evidence>
<dbReference type="STRING" id="656916.A0A2G7ELQ6"/>
<feature type="region of interest" description="Disordered" evidence="1">
    <location>
        <begin position="88"/>
        <end position="107"/>
    </location>
</feature>
<sequence>INFHFLTTSTSLQTRDGRQPNMSLKRKASFSGIYSPDAAPVVAGRSLMMDDSPKHLNSRTRKRYRNDRPDDKVVYENTLRWLFTAQQQPGPVPHADETIDEDMESDSLPSDIVDPRQQTLHKFFQPSRPLSSHPGPNHMKQQTGNIPRTNTGFLKRHDFDALSNVTLTGSNAASPSSQDTTADIEVRMDSGGHESVQNSNRWNGGLGWL</sequence>
<reference evidence="2 3" key="1">
    <citation type="submission" date="2017-05" db="EMBL/GenBank/DDBJ databases">
        <title>Genome sequence for an aflatoxigenic pathogen of Argentinian peanut, Aspergillus arachidicola.</title>
        <authorList>
            <person name="Moore G."/>
            <person name="Beltz S.B."/>
            <person name="Mack B.M."/>
        </authorList>
    </citation>
    <scope>NUCLEOTIDE SEQUENCE [LARGE SCALE GENOMIC DNA]</scope>
    <source>
        <strain evidence="2 3">CBS 117610</strain>
    </source>
</reference>
<protein>
    <submittedName>
        <fullName evidence="2">Uncharacterized protein</fullName>
    </submittedName>
</protein>
<feature type="region of interest" description="Disordered" evidence="1">
    <location>
        <begin position="190"/>
        <end position="209"/>
    </location>
</feature>
<organism evidence="2 3">
    <name type="scientific">Aspergillus arachidicola</name>
    <dbReference type="NCBI Taxonomy" id="656916"/>
    <lineage>
        <taxon>Eukaryota</taxon>
        <taxon>Fungi</taxon>
        <taxon>Dikarya</taxon>
        <taxon>Ascomycota</taxon>
        <taxon>Pezizomycotina</taxon>
        <taxon>Eurotiomycetes</taxon>
        <taxon>Eurotiomycetidae</taxon>
        <taxon>Eurotiales</taxon>
        <taxon>Aspergillaceae</taxon>
        <taxon>Aspergillus</taxon>
        <taxon>Aspergillus subgen. Circumdati</taxon>
    </lineage>
</organism>
<dbReference type="Proteomes" id="UP000231358">
    <property type="component" value="Unassembled WGS sequence"/>
</dbReference>
<accession>A0A2G7ELQ6</accession>